<feature type="compositionally biased region" description="Polar residues" evidence="4">
    <location>
        <begin position="470"/>
        <end position="492"/>
    </location>
</feature>
<keyword evidence="3" id="KW-0539">Nucleus</keyword>
<accession>A0A2P8A0G5</accession>
<evidence type="ECO:0000256" key="4">
    <source>
        <dbReference type="SAM" id="MobiDB-lite"/>
    </source>
</evidence>
<feature type="compositionally biased region" description="Low complexity" evidence="4">
    <location>
        <begin position="493"/>
        <end position="507"/>
    </location>
</feature>
<dbReference type="PROSITE" id="PS51011">
    <property type="entry name" value="ARID"/>
    <property type="match status" value="1"/>
</dbReference>
<dbReference type="SMART" id="SM00501">
    <property type="entry name" value="BRIGHT"/>
    <property type="match status" value="1"/>
</dbReference>
<dbReference type="SMART" id="SM01014">
    <property type="entry name" value="ARID"/>
    <property type="match status" value="1"/>
</dbReference>
<dbReference type="EMBL" id="NHZQ01000087">
    <property type="protein sequence ID" value="PSK53968.1"/>
    <property type="molecule type" value="Genomic_DNA"/>
</dbReference>
<dbReference type="Gene3D" id="1.10.150.60">
    <property type="entry name" value="ARID DNA-binding domain"/>
    <property type="match status" value="1"/>
</dbReference>
<feature type="region of interest" description="Disordered" evidence="4">
    <location>
        <begin position="1"/>
        <end position="22"/>
    </location>
</feature>
<gene>
    <name evidence="6" type="ORF">B9Z65_7774</name>
</gene>
<feature type="region of interest" description="Disordered" evidence="4">
    <location>
        <begin position="419"/>
        <end position="556"/>
    </location>
</feature>
<dbReference type="PANTHER" id="PTHR13964">
    <property type="entry name" value="RBP-RELATED"/>
    <property type="match status" value="1"/>
</dbReference>
<dbReference type="Proteomes" id="UP000243723">
    <property type="component" value="Unassembled WGS sequence"/>
</dbReference>
<feature type="compositionally biased region" description="Low complexity" evidence="4">
    <location>
        <begin position="213"/>
        <end position="225"/>
    </location>
</feature>
<evidence type="ECO:0000256" key="3">
    <source>
        <dbReference type="ARBA" id="ARBA00023242"/>
    </source>
</evidence>
<dbReference type="OrthoDB" id="1938591at2759"/>
<feature type="region of interest" description="Disordered" evidence="4">
    <location>
        <begin position="279"/>
        <end position="322"/>
    </location>
</feature>
<sequence length="1137" mass="124752">MSWPQQQQQQNGVFPGMLDPSNQQNLFDPSMNQMYNGAGINPSQFNNPHMQQRMPNGGIHPQNAFPNQTYNVGQVIPSKRGSDGMAMSPGPPQNNTINTSRSQTPMQSGTPFSGGQPGQQFPNPYQHLQQGGSANASPSPTIQNQQFRQPQPPQRMTSQSPANFNQMPHSAPGQMSSAPGQPQHNMSMSPQAQQQNFSPNLAGGAGFGQPFSNPGMMQQGMPGGMNNMNPAGMNMTAQQQALLQQRQYQQRILQQQQRMQANAMTGQRQMPGQMGAPMAGQMGGQMGQQFNADMQPGQGMANGQQPNQPQQPSQQQGSNQQEKARNWLMGLQQSLQSQGKPFNANPQIGNKQISLYLIWACILGLGGSARITAGNAWPSVLAKLGLPANDPNAVQQLKQTFDMYLSAYERQLIAQRQAQRQQQAQMNARQMAGLGGPQQASPTRPPQTPQDGQQNQFMQPQQPGQQMNMSTPVPQQQTPNPMQRPGSMQMQNGMPVPGMPGAMPQQMDPTQHKRQPSVVKQDSVPPQAQAEASPVPGAKASSKAIKRENSIAEPPKQQETEYIVTKRVMEDTYGGYSLESVKYRAADIASMAQDSIRAQTMFIADMRALTLSLQSGIPSEVRYAIDTLNDLSSKPVYWKDARTQQPIPGVILLDKCEDLLDAILDCLEEHLDQLAEDAPEATDDVELHSYEEVLRQTRIEQESLRDIPDPGTTAWTMEHIADRVVALIQILSNLSMDQYNHGQLTSKETISLLSNAIRMIGTRRLYLRTQENTIDFYKIVITFLSNIAGPKLELPTRDDALHVLHFLLAFAPQPSPSISADNKPIHFTSYTPSLHRYAPAAVDTLAKLLARQEPNRTFYRTIFTSHSSSESGIAPHDLFTRAFGLSVCFLPDRNKGPLLIEAELNLLKLRKAYLGQGMLAADILASLIPAPSSSSQNSSSANGALSTNGAANHASSGLNIAKKWLESSSNWPASLLRVALLLATNPRVNENLLPLQERPVRRDHAGNVVRDRTHQVLFSEDNDVPGITAQRGLGMLLKLVERAGLEKERERERGGKSEVNGAENDGVDGQGVDGEVMEGKRETENEEESDAESVVFIKGDPLPKRETVTALLGAAHPVDAEALRLMDRLYDRIMPRA</sequence>
<keyword evidence="1" id="KW-0805">Transcription regulation</keyword>
<evidence type="ECO:0000256" key="1">
    <source>
        <dbReference type="ARBA" id="ARBA00023015"/>
    </source>
</evidence>
<keyword evidence="7" id="KW-1185">Reference proteome</keyword>
<dbReference type="PANTHER" id="PTHR13964:SF27">
    <property type="entry name" value="HAT-TRICK, ISOFORM D"/>
    <property type="match status" value="1"/>
</dbReference>
<dbReference type="SUPFAM" id="SSF46774">
    <property type="entry name" value="ARID-like"/>
    <property type="match status" value="1"/>
</dbReference>
<name>A0A2P8A0G5_9PEZI</name>
<comment type="caution">
    <text evidence="6">The sequence shown here is derived from an EMBL/GenBank/DDBJ whole genome shotgun (WGS) entry which is preliminary data.</text>
</comment>
<dbReference type="CDD" id="cd16100">
    <property type="entry name" value="ARID"/>
    <property type="match status" value="1"/>
</dbReference>
<feature type="compositionally biased region" description="Low complexity" evidence="4">
    <location>
        <begin position="419"/>
        <end position="432"/>
    </location>
</feature>
<dbReference type="GO" id="GO:0006357">
    <property type="term" value="P:regulation of transcription by RNA polymerase II"/>
    <property type="evidence" value="ECO:0007669"/>
    <property type="project" value="TreeGrafter"/>
</dbReference>
<protein>
    <submittedName>
        <fullName evidence="6">SWI/SNF chromatin-remodeling complex subunit sol1</fullName>
    </submittedName>
</protein>
<dbReference type="InterPro" id="IPR001606">
    <property type="entry name" value="ARID_dom"/>
</dbReference>
<dbReference type="AlphaFoldDB" id="A0A2P8A0G5"/>
<keyword evidence="2" id="KW-0804">Transcription</keyword>
<dbReference type="GO" id="GO:0000976">
    <property type="term" value="F:transcription cis-regulatory region binding"/>
    <property type="evidence" value="ECO:0007669"/>
    <property type="project" value="TreeGrafter"/>
</dbReference>
<dbReference type="STRING" id="40998.A0A2P8A0G5"/>
<reference evidence="6 7" key="1">
    <citation type="submission" date="2017-05" db="EMBL/GenBank/DDBJ databases">
        <title>Draft genome sequence of Elsinoe australis.</title>
        <authorList>
            <person name="Cheng Q."/>
        </authorList>
    </citation>
    <scope>NUCLEOTIDE SEQUENCE [LARGE SCALE GENOMIC DNA]</scope>
    <source>
        <strain evidence="6 7">NL1</strain>
    </source>
</reference>
<feature type="compositionally biased region" description="Basic and acidic residues" evidence="4">
    <location>
        <begin position="1046"/>
        <end position="1056"/>
    </location>
</feature>
<dbReference type="InterPro" id="IPR051232">
    <property type="entry name" value="ARID/SWI1_ChromRemod"/>
</dbReference>
<feature type="compositionally biased region" description="Polar residues" evidence="4">
    <location>
        <begin position="155"/>
        <end position="199"/>
    </location>
</feature>
<proteinExistence type="predicted"/>
<feature type="domain" description="ARID" evidence="5">
    <location>
        <begin position="321"/>
        <end position="413"/>
    </location>
</feature>
<feature type="compositionally biased region" description="Low complexity" evidence="4">
    <location>
        <begin position="449"/>
        <end position="469"/>
    </location>
</feature>
<feature type="region of interest" description="Disordered" evidence="4">
    <location>
        <begin position="73"/>
        <end position="225"/>
    </location>
</feature>
<feature type="compositionally biased region" description="Low complexity" evidence="4">
    <location>
        <begin position="1"/>
        <end position="10"/>
    </location>
</feature>
<evidence type="ECO:0000313" key="6">
    <source>
        <dbReference type="EMBL" id="PSK53968.1"/>
    </source>
</evidence>
<evidence type="ECO:0000259" key="5">
    <source>
        <dbReference type="PROSITE" id="PS51011"/>
    </source>
</evidence>
<dbReference type="Pfam" id="PF01388">
    <property type="entry name" value="ARID"/>
    <property type="match status" value="1"/>
</dbReference>
<evidence type="ECO:0000256" key="2">
    <source>
        <dbReference type="ARBA" id="ARBA00023163"/>
    </source>
</evidence>
<evidence type="ECO:0000313" key="7">
    <source>
        <dbReference type="Proteomes" id="UP000243723"/>
    </source>
</evidence>
<feature type="compositionally biased region" description="Polar residues" evidence="4">
    <location>
        <begin position="93"/>
        <end position="139"/>
    </location>
</feature>
<feature type="compositionally biased region" description="Low complexity" evidence="4">
    <location>
        <begin position="294"/>
        <end position="321"/>
    </location>
</feature>
<feature type="region of interest" description="Disordered" evidence="4">
    <location>
        <begin position="1046"/>
        <end position="1092"/>
    </location>
</feature>
<dbReference type="GO" id="GO:0016514">
    <property type="term" value="C:SWI/SNF complex"/>
    <property type="evidence" value="ECO:0007669"/>
    <property type="project" value="TreeGrafter"/>
</dbReference>
<dbReference type="InterPro" id="IPR036431">
    <property type="entry name" value="ARID_dom_sf"/>
</dbReference>
<organism evidence="6 7">
    <name type="scientific">Elsinoe australis</name>
    <dbReference type="NCBI Taxonomy" id="40998"/>
    <lineage>
        <taxon>Eukaryota</taxon>
        <taxon>Fungi</taxon>
        <taxon>Dikarya</taxon>
        <taxon>Ascomycota</taxon>
        <taxon>Pezizomycotina</taxon>
        <taxon>Dothideomycetes</taxon>
        <taxon>Dothideomycetidae</taxon>
        <taxon>Myriangiales</taxon>
        <taxon>Elsinoaceae</taxon>
        <taxon>Elsinoe</taxon>
    </lineage>
</organism>
<feature type="compositionally biased region" description="Low complexity" evidence="4">
    <location>
        <begin position="140"/>
        <end position="149"/>
    </location>
</feature>